<sequence length="109" mass="12601">MCVYVCACVDRFLALLVLLVMIDGGFSVQELAQAFFFSHRFQFGLSLCIHYIVIALSFGNFSYSSKSYIISYNVSYSLLPGCWCKHHLTSPFFLKLFNIYFYFVPNTKK</sequence>
<dbReference type="KEGG" id="kmx:KLMA_40389"/>
<dbReference type="GeneID" id="34716375"/>
<protein>
    <submittedName>
        <fullName evidence="2">Conserved hypothetical membrane protein</fullName>
    </submittedName>
</protein>
<dbReference type="AlphaFoldDB" id="W0TBM0"/>
<feature type="transmembrane region" description="Helical" evidence="1">
    <location>
        <begin position="41"/>
        <end position="63"/>
    </location>
</feature>
<gene>
    <name evidence="2" type="ORF">KLMA_40389</name>
</gene>
<accession>W0TBM0</accession>
<dbReference type="VEuPathDB" id="FungiDB:KLMA_40389"/>
<name>W0TBM0_KLUMD</name>
<evidence type="ECO:0000313" key="3">
    <source>
        <dbReference type="Proteomes" id="UP000065495"/>
    </source>
</evidence>
<evidence type="ECO:0000256" key="1">
    <source>
        <dbReference type="SAM" id="Phobius"/>
    </source>
</evidence>
<evidence type="ECO:0000313" key="2">
    <source>
        <dbReference type="EMBL" id="BAO40413.1"/>
    </source>
</evidence>
<organism evidence="2 3">
    <name type="scientific">Kluyveromyces marxianus (strain DMKU3-1042 / BCC 29191 / NBRC 104275)</name>
    <name type="common">Yeast</name>
    <name type="synonym">Candida kefyr</name>
    <dbReference type="NCBI Taxonomy" id="1003335"/>
    <lineage>
        <taxon>Eukaryota</taxon>
        <taxon>Fungi</taxon>
        <taxon>Dikarya</taxon>
        <taxon>Ascomycota</taxon>
        <taxon>Saccharomycotina</taxon>
        <taxon>Saccharomycetes</taxon>
        <taxon>Saccharomycetales</taxon>
        <taxon>Saccharomycetaceae</taxon>
        <taxon>Kluyveromyces</taxon>
    </lineage>
</organism>
<keyword evidence="1" id="KW-1133">Transmembrane helix</keyword>
<keyword evidence="1" id="KW-0812">Transmembrane</keyword>
<dbReference type="Proteomes" id="UP000065495">
    <property type="component" value="Chromosome 4"/>
</dbReference>
<reference evidence="2 3" key="1">
    <citation type="journal article" date="2015" name="Biotechnol. Biofuels">
        <title>Genetic basis of the highly efficient yeast Kluyveromyces marxianus: complete genome sequence and transcriptome analyses.</title>
        <authorList>
            <person name="Lertwattanasakul N."/>
            <person name="Kosaka T."/>
            <person name="Hosoyama A."/>
            <person name="Suzuki Y."/>
            <person name="Rodrussamee N."/>
            <person name="Matsutani M."/>
            <person name="Murata M."/>
            <person name="Fujimoto N."/>
            <person name="Suprayogi"/>
            <person name="Tsuchikane K."/>
            <person name="Limtong S."/>
            <person name="Fujita N."/>
            <person name="Yamada M."/>
        </authorList>
    </citation>
    <scope>NUCLEOTIDE SEQUENCE [LARGE SCALE GENOMIC DNA]</scope>
    <source>
        <strain evidence="3">DMKU3-1042 / BCC 29191 / NBRC 104275</strain>
    </source>
</reference>
<dbReference type="RefSeq" id="XP_022676234.1">
    <property type="nucleotide sequence ID" value="XM_022819693.1"/>
</dbReference>
<dbReference type="EMBL" id="AP012216">
    <property type="protein sequence ID" value="BAO40413.1"/>
    <property type="molecule type" value="Genomic_DNA"/>
</dbReference>
<proteinExistence type="predicted"/>
<keyword evidence="1" id="KW-0472">Membrane</keyword>
<feature type="transmembrane region" description="Helical" evidence="1">
    <location>
        <begin position="12"/>
        <end position="29"/>
    </location>
</feature>